<keyword evidence="5 8" id="KW-0049">Antioxidant</keyword>
<keyword evidence="4 8" id="KW-0575">Peroxidase</keyword>
<evidence type="ECO:0000256" key="1">
    <source>
        <dbReference type="ARBA" id="ARBA00001711"/>
    </source>
</evidence>
<dbReference type="GO" id="GO:0034599">
    <property type="term" value="P:cellular response to oxidative stress"/>
    <property type="evidence" value="ECO:0007669"/>
    <property type="project" value="InterPro"/>
</dbReference>
<accession>A0A8B8K3G5</accession>
<proteinExistence type="inferred from homology"/>
<name>A0A8B8K3G5_ABRPR</name>
<dbReference type="GO" id="GO:0042744">
    <property type="term" value="P:hydrogen peroxide catabolic process"/>
    <property type="evidence" value="ECO:0007669"/>
    <property type="project" value="TreeGrafter"/>
</dbReference>
<gene>
    <name evidence="11" type="primary">LOC113852161</name>
</gene>
<dbReference type="GeneID" id="113852161"/>
<dbReference type="CDD" id="cd03013">
    <property type="entry name" value="PRX5_like"/>
    <property type="match status" value="1"/>
</dbReference>
<dbReference type="GO" id="GO:0045454">
    <property type="term" value="P:cell redox homeostasis"/>
    <property type="evidence" value="ECO:0007669"/>
    <property type="project" value="TreeGrafter"/>
</dbReference>
<evidence type="ECO:0000313" key="11">
    <source>
        <dbReference type="RefSeq" id="XP_027338206.1"/>
    </source>
</evidence>
<evidence type="ECO:0000256" key="8">
    <source>
        <dbReference type="RuleBase" id="RU366011"/>
    </source>
</evidence>
<evidence type="ECO:0000256" key="2">
    <source>
        <dbReference type="ARBA" id="ARBA00010505"/>
    </source>
</evidence>
<evidence type="ECO:0000313" key="10">
    <source>
        <dbReference type="Proteomes" id="UP000694853"/>
    </source>
</evidence>
<comment type="similarity">
    <text evidence="2 8">Belongs to the peroxiredoxin family. Prx5 subfamily.</text>
</comment>
<reference evidence="11" key="2">
    <citation type="submission" date="2025-08" db="UniProtKB">
        <authorList>
            <consortium name="RefSeq"/>
        </authorList>
    </citation>
    <scope>IDENTIFICATION</scope>
    <source>
        <tissue evidence="11">Young leaves</tissue>
    </source>
</reference>
<dbReference type="InterPro" id="IPR036249">
    <property type="entry name" value="Thioredoxin-like_sf"/>
</dbReference>
<evidence type="ECO:0000256" key="3">
    <source>
        <dbReference type="ARBA" id="ARBA00013016"/>
    </source>
</evidence>
<protein>
    <recommendedName>
        <fullName evidence="3 8">Glutaredoxin-dependent peroxiredoxin</fullName>
        <ecNumber evidence="3 8">1.11.1.25</ecNumber>
    </recommendedName>
</protein>
<evidence type="ECO:0000259" key="9">
    <source>
        <dbReference type="PROSITE" id="PS51352"/>
    </source>
</evidence>
<dbReference type="Gene3D" id="3.40.30.10">
    <property type="entry name" value="Glutaredoxin"/>
    <property type="match status" value="1"/>
</dbReference>
<evidence type="ECO:0000256" key="4">
    <source>
        <dbReference type="ARBA" id="ARBA00022559"/>
    </source>
</evidence>
<comment type="catalytic activity">
    <reaction evidence="1">
        <text>[glutaredoxin]-dithiol + a hydroperoxide = [glutaredoxin]-disulfide + an alcohol + H2O</text>
        <dbReference type="Rhea" id="RHEA:62624"/>
        <dbReference type="Rhea" id="RHEA-COMP:10729"/>
        <dbReference type="Rhea" id="RHEA-COMP:10730"/>
        <dbReference type="ChEBI" id="CHEBI:15377"/>
        <dbReference type="ChEBI" id="CHEBI:29950"/>
        <dbReference type="ChEBI" id="CHEBI:30879"/>
        <dbReference type="ChEBI" id="CHEBI:35924"/>
        <dbReference type="ChEBI" id="CHEBI:50058"/>
        <dbReference type="EC" id="1.11.1.25"/>
    </reaction>
</comment>
<dbReference type="PROSITE" id="PS51352">
    <property type="entry name" value="THIOREDOXIN_2"/>
    <property type="match status" value="1"/>
</dbReference>
<keyword evidence="10" id="KW-1185">Reference proteome</keyword>
<evidence type="ECO:0000256" key="5">
    <source>
        <dbReference type="ARBA" id="ARBA00022862"/>
    </source>
</evidence>
<evidence type="ECO:0000256" key="6">
    <source>
        <dbReference type="ARBA" id="ARBA00023002"/>
    </source>
</evidence>
<dbReference type="Proteomes" id="UP000694853">
    <property type="component" value="Unplaced"/>
</dbReference>
<dbReference type="AlphaFoldDB" id="A0A8B8K3G5"/>
<reference evidence="10" key="1">
    <citation type="journal article" date="2019" name="Toxins">
        <title>Detection of Abrin-Like and Prepropulchellin-Like Toxin Genes and Transcripts Using Whole Genome Sequencing and Full-Length Transcript Sequencing of Abrus precatorius.</title>
        <authorList>
            <person name="Hovde B.T."/>
            <person name="Daligault H.E."/>
            <person name="Hanschen E.R."/>
            <person name="Kunde Y.A."/>
            <person name="Johnson M.B."/>
            <person name="Starkenburg S.R."/>
            <person name="Johnson S.L."/>
        </authorList>
    </citation>
    <scope>NUCLEOTIDE SEQUENCE [LARGE SCALE GENOMIC DNA]</scope>
</reference>
<dbReference type="EC" id="1.11.1.25" evidence="3 8"/>
<evidence type="ECO:0000256" key="7">
    <source>
        <dbReference type="PIRSR" id="PIRSR637944-1"/>
    </source>
</evidence>
<dbReference type="PANTHER" id="PTHR10430:SF34">
    <property type="entry name" value="PEROXIREDOXIN-2F, MITOCHONDRIAL"/>
    <property type="match status" value="1"/>
</dbReference>
<dbReference type="GO" id="GO:0005739">
    <property type="term" value="C:mitochondrion"/>
    <property type="evidence" value="ECO:0007669"/>
    <property type="project" value="TreeGrafter"/>
</dbReference>
<dbReference type="RefSeq" id="XP_027338206.1">
    <property type="nucleotide sequence ID" value="XM_027482405.1"/>
</dbReference>
<comment type="function">
    <text evidence="8">Thiol-specific peroxidase that catalyzes the reduction of hydrogen peroxide and organic hydroperoxides to water and alcohols, respectively. Plays a role in cell protection against oxidative stress by detoxifying peroxides.</text>
</comment>
<feature type="domain" description="Thioredoxin" evidence="9">
    <location>
        <begin position="32"/>
        <end position="197"/>
    </location>
</feature>
<dbReference type="InterPro" id="IPR013740">
    <property type="entry name" value="Redoxin"/>
</dbReference>
<dbReference type="GO" id="GO:0008379">
    <property type="term" value="F:thioredoxin peroxidase activity"/>
    <property type="evidence" value="ECO:0007669"/>
    <property type="project" value="InterPro"/>
</dbReference>
<dbReference type="SUPFAM" id="SSF52833">
    <property type="entry name" value="Thioredoxin-like"/>
    <property type="match status" value="1"/>
</dbReference>
<organism evidence="10 11">
    <name type="scientific">Abrus precatorius</name>
    <name type="common">Indian licorice</name>
    <name type="synonym">Glycine abrus</name>
    <dbReference type="NCBI Taxonomy" id="3816"/>
    <lineage>
        <taxon>Eukaryota</taxon>
        <taxon>Viridiplantae</taxon>
        <taxon>Streptophyta</taxon>
        <taxon>Embryophyta</taxon>
        <taxon>Tracheophyta</taxon>
        <taxon>Spermatophyta</taxon>
        <taxon>Magnoliopsida</taxon>
        <taxon>eudicotyledons</taxon>
        <taxon>Gunneridae</taxon>
        <taxon>Pentapetalae</taxon>
        <taxon>rosids</taxon>
        <taxon>fabids</taxon>
        <taxon>Fabales</taxon>
        <taxon>Fabaceae</taxon>
        <taxon>Papilionoideae</taxon>
        <taxon>50 kb inversion clade</taxon>
        <taxon>NPAAA clade</taxon>
        <taxon>indigoferoid/millettioid clade</taxon>
        <taxon>Abreae</taxon>
        <taxon>Abrus</taxon>
    </lineage>
</organism>
<keyword evidence="8" id="KW-0676">Redox-active center</keyword>
<dbReference type="OrthoDB" id="1882547at2759"/>
<feature type="active site" description="Cysteine sulfenic acid (-SOH) intermediate" evidence="7">
    <location>
        <position position="84"/>
    </location>
</feature>
<dbReference type="PANTHER" id="PTHR10430">
    <property type="entry name" value="PEROXIREDOXIN"/>
    <property type="match status" value="1"/>
</dbReference>
<sequence>MALTFLKRTMNSLCAVLGIGNSSSIHKVAPGTDILSIAPNLSLQKACTWDEAFNSNFSTTPLEDIFKDKKVVIFGILGAFTGICSDEHVPNYKNNIDKFKEKGIDSVICVAINDPYTMNEWAEKLQAKDAIEFYGDFNGRFHKSLKLVTDLSHALLGTRSERYSAYVVDGKIKALHVERDPTVVTVSDAQTILKEII</sequence>
<keyword evidence="6 8" id="KW-0560">Oxidoreductase</keyword>
<dbReference type="Pfam" id="PF08534">
    <property type="entry name" value="Redoxin"/>
    <property type="match status" value="1"/>
</dbReference>
<dbReference type="InterPro" id="IPR037944">
    <property type="entry name" value="PRX5-like"/>
</dbReference>
<dbReference type="KEGG" id="aprc:113852161"/>
<dbReference type="InterPro" id="IPR013766">
    <property type="entry name" value="Thioredoxin_domain"/>
</dbReference>